<name>A0A2Z6M6Z6_TRISU</name>
<dbReference type="EMBL" id="DF973347">
    <property type="protein sequence ID" value="GAU27138.1"/>
    <property type="molecule type" value="Genomic_DNA"/>
</dbReference>
<gene>
    <name evidence="1" type="ORF">TSUD_104470</name>
</gene>
<evidence type="ECO:0000313" key="1">
    <source>
        <dbReference type="EMBL" id="GAU27138.1"/>
    </source>
</evidence>
<evidence type="ECO:0000313" key="2">
    <source>
        <dbReference type="Proteomes" id="UP000242715"/>
    </source>
</evidence>
<reference evidence="2" key="1">
    <citation type="journal article" date="2017" name="Front. Plant Sci.">
        <title>Climate Clever Clovers: New Paradigm to Reduce the Environmental Footprint of Ruminants by Breeding Low Methanogenic Forages Utilizing Haplotype Variation.</title>
        <authorList>
            <person name="Kaur P."/>
            <person name="Appels R."/>
            <person name="Bayer P.E."/>
            <person name="Keeble-Gagnere G."/>
            <person name="Wang J."/>
            <person name="Hirakawa H."/>
            <person name="Shirasawa K."/>
            <person name="Vercoe P."/>
            <person name="Stefanova K."/>
            <person name="Durmic Z."/>
            <person name="Nichols P."/>
            <person name="Revell C."/>
            <person name="Isobe S.N."/>
            <person name="Edwards D."/>
            <person name="Erskine W."/>
        </authorList>
    </citation>
    <scope>NUCLEOTIDE SEQUENCE [LARGE SCALE GENOMIC DNA]</scope>
    <source>
        <strain evidence="2">cv. Daliak</strain>
    </source>
</reference>
<dbReference type="AlphaFoldDB" id="A0A2Z6M6Z6"/>
<accession>A0A2Z6M6Z6</accession>
<proteinExistence type="predicted"/>
<protein>
    <submittedName>
        <fullName evidence="1">Uncharacterized protein</fullName>
    </submittedName>
</protein>
<dbReference type="Proteomes" id="UP000242715">
    <property type="component" value="Unassembled WGS sequence"/>
</dbReference>
<keyword evidence="2" id="KW-1185">Reference proteome</keyword>
<organism evidence="1 2">
    <name type="scientific">Trifolium subterraneum</name>
    <name type="common">Subterranean clover</name>
    <dbReference type="NCBI Taxonomy" id="3900"/>
    <lineage>
        <taxon>Eukaryota</taxon>
        <taxon>Viridiplantae</taxon>
        <taxon>Streptophyta</taxon>
        <taxon>Embryophyta</taxon>
        <taxon>Tracheophyta</taxon>
        <taxon>Spermatophyta</taxon>
        <taxon>Magnoliopsida</taxon>
        <taxon>eudicotyledons</taxon>
        <taxon>Gunneridae</taxon>
        <taxon>Pentapetalae</taxon>
        <taxon>rosids</taxon>
        <taxon>fabids</taxon>
        <taxon>Fabales</taxon>
        <taxon>Fabaceae</taxon>
        <taxon>Papilionoideae</taxon>
        <taxon>50 kb inversion clade</taxon>
        <taxon>NPAAA clade</taxon>
        <taxon>Hologalegina</taxon>
        <taxon>IRL clade</taxon>
        <taxon>Trifolieae</taxon>
        <taxon>Trifolium</taxon>
    </lineage>
</organism>
<sequence>MDNMDLFMVVFSQMWVSEFNHNIHRVTPLIACQFLGVRLDASRGWRIMIQERIDIKITNSLCVVNYNKFHSYTIFASIEKLLCTNTSRILVTSYLMVVMFRFGLGGSLQLNLVGANLTIFTGHSMTWTLNGTGCFLYAKWSLQFQQWDPGGCALVCGAEPLTRRPLKKTLYYHLTTLCQVSICKNWDPGGNDYFIYLKSSLHFKQWDPGGCYLVKRECSLDLERLKKLLFYSNLC</sequence>